<gene>
    <name evidence="1" type="ORF">ACFS27_13815</name>
</gene>
<protein>
    <submittedName>
        <fullName evidence="1">Uncharacterized protein</fullName>
    </submittedName>
</protein>
<proteinExistence type="predicted"/>
<comment type="caution">
    <text evidence="1">The sequence shown here is derived from an EMBL/GenBank/DDBJ whole genome shotgun (WGS) entry which is preliminary data.</text>
</comment>
<evidence type="ECO:0000313" key="1">
    <source>
        <dbReference type="EMBL" id="MFD2794629.1"/>
    </source>
</evidence>
<reference evidence="2" key="1">
    <citation type="journal article" date="2019" name="Int. J. Syst. Evol. Microbiol.">
        <title>The Global Catalogue of Microorganisms (GCM) 10K type strain sequencing project: providing services to taxonomists for standard genome sequencing and annotation.</title>
        <authorList>
            <consortium name="The Broad Institute Genomics Platform"/>
            <consortium name="The Broad Institute Genome Sequencing Center for Infectious Disease"/>
            <person name="Wu L."/>
            <person name="Ma J."/>
        </authorList>
    </citation>
    <scope>NUCLEOTIDE SEQUENCE [LARGE SCALE GENOMIC DNA]</scope>
    <source>
        <strain evidence="2">CCM 7044</strain>
    </source>
</reference>
<keyword evidence="2" id="KW-1185">Reference proteome</keyword>
<dbReference type="Proteomes" id="UP001597479">
    <property type="component" value="Unassembled WGS sequence"/>
</dbReference>
<dbReference type="EMBL" id="JBHUOG010000002">
    <property type="protein sequence ID" value="MFD2794629.1"/>
    <property type="molecule type" value="Genomic_DNA"/>
</dbReference>
<name>A0ABW5VTQ3_9MICO</name>
<organism evidence="1 2">
    <name type="scientific">Promicromonospora vindobonensis</name>
    <dbReference type="NCBI Taxonomy" id="195748"/>
    <lineage>
        <taxon>Bacteria</taxon>
        <taxon>Bacillati</taxon>
        <taxon>Actinomycetota</taxon>
        <taxon>Actinomycetes</taxon>
        <taxon>Micrococcales</taxon>
        <taxon>Promicromonosporaceae</taxon>
        <taxon>Promicromonospora</taxon>
    </lineage>
</organism>
<sequence>MTAPQPEIHGPDEFQGFHEARHVLWCHEARTRVREQLDRTTFILDEGVTAVCVDNFSRADRVSLSAFDKSGRLVDSDTLYIDEPEQRLDVAPEFDHDFTGLAVPRGSELARVVAREDGWIIDMSALRNYDLLADRRAAQRAMFVAHLKDMMTNGQARGFLIDLGDADAA</sequence>
<evidence type="ECO:0000313" key="2">
    <source>
        <dbReference type="Proteomes" id="UP001597479"/>
    </source>
</evidence>
<accession>A0ABW5VTQ3</accession>
<dbReference type="RefSeq" id="WP_377183901.1">
    <property type="nucleotide sequence ID" value="NZ_JBHUOG010000002.1"/>
</dbReference>